<proteinExistence type="predicted"/>
<reference evidence="1 2" key="1">
    <citation type="submission" date="2022-06" db="EMBL/GenBank/DDBJ databases">
        <title>Isolation of gut microbiota from human fecal samples.</title>
        <authorList>
            <person name="Pamer E.G."/>
            <person name="Barat B."/>
            <person name="Waligurski E."/>
            <person name="Medina S."/>
            <person name="Paddock L."/>
            <person name="Mostad J."/>
        </authorList>
    </citation>
    <scope>NUCLEOTIDE SEQUENCE [LARGE SCALE GENOMIC DNA]</scope>
    <source>
        <strain evidence="1 2">DFI.9.73</strain>
    </source>
</reference>
<keyword evidence="2" id="KW-1185">Reference proteome</keyword>
<sequence>MPDIASKVNVLRLEETAPFHQLPKGEKHMETSNKRYREKLVQQIKDAGEELIKRSDTLVHPDLELITDFDITLSFSQDCFPEITFSTSVVNKTACDRLCKKEV</sequence>
<accession>A0ABT1S264</accession>
<dbReference type="Proteomes" id="UP001524473">
    <property type="component" value="Unassembled WGS sequence"/>
</dbReference>
<evidence type="ECO:0000313" key="1">
    <source>
        <dbReference type="EMBL" id="MCQ4840898.1"/>
    </source>
</evidence>
<dbReference type="EMBL" id="JANFZH010000033">
    <property type="protein sequence ID" value="MCQ4840898.1"/>
    <property type="molecule type" value="Genomic_DNA"/>
</dbReference>
<gene>
    <name evidence="1" type="ORF">NE695_13370</name>
</gene>
<organism evidence="1 2">
    <name type="scientific">Neglectibacter timonensis</name>
    <dbReference type="NCBI Taxonomy" id="1776382"/>
    <lineage>
        <taxon>Bacteria</taxon>
        <taxon>Bacillati</taxon>
        <taxon>Bacillota</taxon>
        <taxon>Clostridia</taxon>
        <taxon>Eubacteriales</taxon>
        <taxon>Oscillospiraceae</taxon>
        <taxon>Neglectibacter</taxon>
    </lineage>
</organism>
<evidence type="ECO:0000313" key="2">
    <source>
        <dbReference type="Proteomes" id="UP001524473"/>
    </source>
</evidence>
<name>A0ABT1S264_9FIRM</name>
<protein>
    <submittedName>
        <fullName evidence="1">Uncharacterized protein</fullName>
    </submittedName>
</protein>
<comment type="caution">
    <text evidence="1">The sequence shown here is derived from an EMBL/GenBank/DDBJ whole genome shotgun (WGS) entry which is preliminary data.</text>
</comment>
<dbReference type="RefSeq" id="WP_412268462.1">
    <property type="nucleotide sequence ID" value="NZ_JBKUZK010000001.1"/>
</dbReference>